<feature type="non-terminal residue" evidence="1">
    <location>
        <position position="1"/>
    </location>
</feature>
<sequence>MEELGSRYDGKLANKKVMTDQMTAVMQ</sequence>
<name>A0A8X6GYN0_TRICU</name>
<dbReference type="EMBL" id="BMAO01016854">
    <property type="protein sequence ID" value="GFR11735.1"/>
    <property type="molecule type" value="Genomic_DNA"/>
</dbReference>
<dbReference type="Proteomes" id="UP000887116">
    <property type="component" value="Unassembled WGS sequence"/>
</dbReference>
<gene>
    <name evidence="1" type="ORF">TNCT_162491</name>
</gene>
<dbReference type="AlphaFoldDB" id="A0A8X6GYN0"/>
<organism evidence="1 2">
    <name type="scientific">Trichonephila clavata</name>
    <name type="common">Joro spider</name>
    <name type="synonym">Nephila clavata</name>
    <dbReference type="NCBI Taxonomy" id="2740835"/>
    <lineage>
        <taxon>Eukaryota</taxon>
        <taxon>Metazoa</taxon>
        <taxon>Ecdysozoa</taxon>
        <taxon>Arthropoda</taxon>
        <taxon>Chelicerata</taxon>
        <taxon>Arachnida</taxon>
        <taxon>Araneae</taxon>
        <taxon>Araneomorphae</taxon>
        <taxon>Entelegynae</taxon>
        <taxon>Araneoidea</taxon>
        <taxon>Nephilidae</taxon>
        <taxon>Trichonephila</taxon>
    </lineage>
</organism>
<evidence type="ECO:0000313" key="1">
    <source>
        <dbReference type="EMBL" id="GFR11735.1"/>
    </source>
</evidence>
<reference evidence="1" key="1">
    <citation type="submission" date="2020-07" db="EMBL/GenBank/DDBJ databases">
        <title>Multicomponent nature underlies the extraordinary mechanical properties of spider dragline silk.</title>
        <authorList>
            <person name="Kono N."/>
            <person name="Nakamura H."/>
            <person name="Mori M."/>
            <person name="Yoshida Y."/>
            <person name="Ohtoshi R."/>
            <person name="Malay A.D."/>
            <person name="Moran D.A.P."/>
            <person name="Tomita M."/>
            <person name="Numata K."/>
            <person name="Arakawa K."/>
        </authorList>
    </citation>
    <scope>NUCLEOTIDE SEQUENCE</scope>
</reference>
<proteinExistence type="predicted"/>
<accession>A0A8X6GYN0</accession>
<evidence type="ECO:0000313" key="2">
    <source>
        <dbReference type="Proteomes" id="UP000887116"/>
    </source>
</evidence>
<keyword evidence="2" id="KW-1185">Reference proteome</keyword>
<comment type="caution">
    <text evidence="1">The sequence shown here is derived from an EMBL/GenBank/DDBJ whole genome shotgun (WGS) entry which is preliminary data.</text>
</comment>
<protein>
    <submittedName>
        <fullName evidence="1">Uncharacterized protein</fullName>
    </submittedName>
</protein>